<dbReference type="NCBIfam" id="TIGR00152">
    <property type="entry name" value="dephospho-CoA kinase"/>
    <property type="match status" value="1"/>
</dbReference>
<name>A0A2K8NY57_9MOLU</name>
<evidence type="ECO:0000256" key="2">
    <source>
        <dbReference type="ARBA" id="ARBA00022840"/>
    </source>
</evidence>
<proteinExistence type="predicted"/>
<dbReference type="AlphaFoldDB" id="A0A2K8NY57"/>
<dbReference type="SUPFAM" id="SSF52540">
    <property type="entry name" value="P-loop containing nucleoside triphosphate hydrolases"/>
    <property type="match status" value="1"/>
</dbReference>
<dbReference type="KEGG" id="esx:ESOMN_v1c03800"/>
<dbReference type="GO" id="GO:0004140">
    <property type="term" value="F:dephospho-CoA kinase activity"/>
    <property type="evidence" value="ECO:0007669"/>
    <property type="project" value="UniProtKB-UniRule"/>
</dbReference>
<dbReference type="InterPro" id="IPR001977">
    <property type="entry name" value="Depp_CoAkinase"/>
</dbReference>
<organism evidence="4 5">
    <name type="scientific">Williamsoniiplasma somnilux</name>
    <dbReference type="NCBI Taxonomy" id="215578"/>
    <lineage>
        <taxon>Bacteria</taxon>
        <taxon>Bacillati</taxon>
        <taxon>Mycoplasmatota</taxon>
        <taxon>Mollicutes</taxon>
        <taxon>Entomoplasmatales</taxon>
        <taxon>Williamsoniiplasma</taxon>
    </lineage>
</organism>
<dbReference type="GO" id="GO:0015937">
    <property type="term" value="P:coenzyme A biosynthetic process"/>
    <property type="evidence" value="ECO:0007669"/>
    <property type="project" value="UniProtKB-UniRule"/>
</dbReference>
<accession>A0A2K8NY57</accession>
<keyword evidence="2" id="KW-0067">ATP-binding</keyword>
<dbReference type="Pfam" id="PF01121">
    <property type="entry name" value="CoaE"/>
    <property type="match status" value="1"/>
</dbReference>
<keyword evidence="4" id="KW-0808">Transferase</keyword>
<dbReference type="EMBL" id="CP024965">
    <property type="protein sequence ID" value="ATZ18762.1"/>
    <property type="molecule type" value="Genomic_DNA"/>
</dbReference>
<dbReference type="GO" id="GO:0005737">
    <property type="term" value="C:cytoplasm"/>
    <property type="evidence" value="ECO:0007669"/>
    <property type="project" value="UniProtKB-UniRule"/>
</dbReference>
<dbReference type="EC" id="2.7.1.24" evidence="3"/>
<dbReference type="PROSITE" id="PS51219">
    <property type="entry name" value="DPCK"/>
    <property type="match status" value="1"/>
</dbReference>
<evidence type="ECO:0000313" key="4">
    <source>
        <dbReference type="EMBL" id="ATZ18762.1"/>
    </source>
</evidence>
<dbReference type="Proteomes" id="UP000232230">
    <property type="component" value="Chromosome"/>
</dbReference>
<sequence length="196" mass="22598">MILGIFGLIGAGKSAATKYLGENYDFEILDLDKISKIVMNQDDSKTFVRNYIPEAYVIETQSIDNSKLREILFSDFKRNKYLSKYIWPKVSDLTNEIILSIPKERNILLESALLPLLDLKVDKMIYIASNNLQKNIARVINRDGRSLKETTSVINIQKRLNKNADYDIVIINDKTIENLHVKLDLYMNKLGINKKK</sequence>
<gene>
    <name evidence="4" type="primary">coaE</name>
    <name evidence="4" type="ORF">ESOMN_v1c03800</name>
</gene>
<dbReference type="RefSeq" id="WP_024863285.1">
    <property type="nucleotide sequence ID" value="NZ_CP024965.1"/>
</dbReference>
<evidence type="ECO:0000256" key="3">
    <source>
        <dbReference type="NCBIfam" id="TIGR00152"/>
    </source>
</evidence>
<dbReference type="InterPro" id="IPR027417">
    <property type="entry name" value="P-loop_NTPase"/>
</dbReference>
<reference evidence="4 5" key="1">
    <citation type="submission" date="2017-11" db="EMBL/GenBank/DDBJ databases">
        <title>Genome sequence of Entomoplasma somnilux PYAN-1 (ATCC 49194).</title>
        <authorList>
            <person name="Lo W.-S."/>
            <person name="Gasparich G.E."/>
            <person name="Kuo C.-H."/>
        </authorList>
    </citation>
    <scope>NUCLEOTIDE SEQUENCE [LARGE SCALE GENOMIC DNA]</scope>
    <source>
        <strain evidence="4 5">PYAN-1</strain>
    </source>
</reference>
<keyword evidence="1" id="KW-0547">Nucleotide-binding</keyword>
<keyword evidence="5" id="KW-1185">Reference proteome</keyword>
<dbReference type="GO" id="GO:0005524">
    <property type="term" value="F:ATP binding"/>
    <property type="evidence" value="ECO:0007669"/>
    <property type="project" value="UniProtKB-KW"/>
</dbReference>
<evidence type="ECO:0000256" key="1">
    <source>
        <dbReference type="ARBA" id="ARBA00022741"/>
    </source>
</evidence>
<keyword evidence="4" id="KW-0418">Kinase</keyword>
<dbReference type="Gene3D" id="3.40.50.300">
    <property type="entry name" value="P-loop containing nucleotide triphosphate hydrolases"/>
    <property type="match status" value="1"/>
</dbReference>
<evidence type="ECO:0000313" key="5">
    <source>
        <dbReference type="Proteomes" id="UP000232230"/>
    </source>
</evidence>
<protein>
    <recommendedName>
        <fullName evidence="3">Dephospho-CoA kinase</fullName>
        <ecNumber evidence="3">2.7.1.24</ecNumber>
    </recommendedName>
</protein>